<evidence type="ECO:0000256" key="2">
    <source>
        <dbReference type="SAM" id="Phobius"/>
    </source>
</evidence>
<feature type="region of interest" description="Disordered" evidence="1">
    <location>
        <begin position="42"/>
        <end position="104"/>
    </location>
</feature>
<dbReference type="AlphaFoldDB" id="A0A7S2IE07"/>
<keyword evidence="2" id="KW-0472">Membrane</keyword>
<proteinExistence type="predicted"/>
<organism evidence="3">
    <name type="scientific">Helicotheca tamesis</name>
    <dbReference type="NCBI Taxonomy" id="374047"/>
    <lineage>
        <taxon>Eukaryota</taxon>
        <taxon>Sar</taxon>
        <taxon>Stramenopiles</taxon>
        <taxon>Ochrophyta</taxon>
        <taxon>Bacillariophyta</taxon>
        <taxon>Mediophyceae</taxon>
        <taxon>Lithodesmiophycidae</taxon>
        <taxon>Lithodesmiales</taxon>
        <taxon>Lithodesmiaceae</taxon>
        <taxon>Helicotheca</taxon>
    </lineage>
</organism>
<keyword evidence="2" id="KW-1133">Transmembrane helix</keyword>
<protein>
    <submittedName>
        <fullName evidence="3">Uncharacterized protein</fullName>
    </submittedName>
</protein>
<gene>
    <name evidence="3" type="ORF">HTAM1171_LOCUS11400</name>
</gene>
<sequence>MKSLRESSSAAATPIVSLRDQIRFEEQRESGMDRGKVVCKGSFPVDMHSSGNNETQGERNNPEQRRSQYKRRTTMDEIDSIQGENHESPFLLRTSSSLSDSDDETTLSTIFDLTTTNEQETEALICRKDVTPLEIATSEKLSKKEFDVSAYMSWREMTPLQERINAITVIPNPCFCLYFLLAGKWLSDEAIEKAREAMGAGDFNTGSDATTFGASDDLTSFWIKNMMQDDPATIAQEMGGMSLQDSYEKFGCIRSTLFPNLHALPPLPVVAAAIGIILHMPFSFLYHWTYAHRLPPGSARIEHWSRRLDHAFIHVISACMSYATSGSWDYFFACAMFNIDCIYRQFKPRVRPRQNKVRIAISVVAYIIPILRRGDIILFVKLSVVLLISGWLFAKYPIGGWSHSIFHVVVALVPPLLMTAACQLVASKTQIQTAAMCAVLEEM</sequence>
<feature type="transmembrane region" description="Helical" evidence="2">
    <location>
        <begin position="405"/>
        <end position="426"/>
    </location>
</feature>
<feature type="compositionally biased region" description="Basic and acidic residues" evidence="1">
    <location>
        <begin position="56"/>
        <end position="66"/>
    </location>
</feature>
<dbReference type="EMBL" id="HBGV01018438">
    <property type="protein sequence ID" value="CAD9516030.1"/>
    <property type="molecule type" value="Transcribed_RNA"/>
</dbReference>
<reference evidence="3" key="1">
    <citation type="submission" date="2021-01" db="EMBL/GenBank/DDBJ databases">
        <authorList>
            <person name="Corre E."/>
            <person name="Pelletier E."/>
            <person name="Niang G."/>
            <person name="Scheremetjew M."/>
            <person name="Finn R."/>
            <person name="Kale V."/>
            <person name="Holt S."/>
            <person name="Cochrane G."/>
            <person name="Meng A."/>
            <person name="Brown T."/>
            <person name="Cohen L."/>
        </authorList>
    </citation>
    <scope>NUCLEOTIDE SEQUENCE</scope>
    <source>
        <strain evidence="3">CCMP826</strain>
    </source>
</reference>
<keyword evidence="2" id="KW-0812">Transmembrane</keyword>
<feature type="transmembrane region" description="Helical" evidence="2">
    <location>
        <begin position="267"/>
        <end position="288"/>
    </location>
</feature>
<evidence type="ECO:0000313" key="3">
    <source>
        <dbReference type="EMBL" id="CAD9516030.1"/>
    </source>
</evidence>
<accession>A0A7S2IE07</accession>
<feature type="transmembrane region" description="Helical" evidence="2">
    <location>
        <begin position="376"/>
        <end position="393"/>
    </location>
</feature>
<name>A0A7S2IE07_9STRA</name>
<evidence type="ECO:0000256" key="1">
    <source>
        <dbReference type="SAM" id="MobiDB-lite"/>
    </source>
</evidence>